<name>A0A1T4PFZ2_9PORP</name>
<dbReference type="EMBL" id="FUXE01000016">
    <property type="protein sequence ID" value="SJZ90237.1"/>
    <property type="molecule type" value="Genomic_DNA"/>
</dbReference>
<reference evidence="2" key="1">
    <citation type="submission" date="2017-02" db="EMBL/GenBank/DDBJ databases">
        <authorList>
            <person name="Varghese N."/>
            <person name="Submissions S."/>
        </authorList>
    </citation>
    <scope>NUCLEOTIDE SEQUENCE [LARGE SCALE GENOMIC DNA]</scope>
    <source>
        <strain evidence="2">ATCC 51356</strain>
    </source>
</reference>
<gene>
    <name evidence="1" type="ORF">SAMN02745171_01440</name>
</gene>
<organism evidence="1 2">
    <name type="scientific">Porphyromonas circumdentaria</name>
    <dbReference type="NCBI Taxonomy" id="29524"/>
    <lineage>
        <taxon>Bacteria</taxon>
        <taxon>Pseudomonadati</taxon>
        <taxon>Bacteroidota</taxon>
        <taxon>Bacteroidia</taxon>
        <taxon>Bacteroidales</taxon>
        <taxon>Porphyromonadaceae</taxon>
        <taxon>Porphyromonas</taxon>
    </lineage>
</organism>
<evidence type="ECO:0000313" key="1">
    <source>
        <dbReference type="EMBL" id="SJZ90237.1"/>
    </source>
</evidence>
<proteinExistence type="predicted"/>
<sequence length="42" mass="5125">MLFFARSWEGRSVFMGNIITEYKIKIIIKYKENEFSRSTAYR</sequence>
<keyword evidence="2" id="KW-1185">Reference proteome</keyword>
<protein>
    <submittedName>
        <fullName evidence="1">Uncharacterized protein</fullName>
    </submittedName>
</protein>
<dbReference type="AlphaFoldDB" id="A0A1T4PFZ2"/>
<dbReference type="Proteomes" id="UP000190121">
    <property type="component" value="Unassembled WGS sequence"/>
</dbReference>
<accession>A0A1T4PFZ2</accession>
<evidence type="ECO:0000313" key="2">
    <source>
        <dbReference type="Proteomes" id="UP000190121"/>
    </source>
</evidence>